<gene>
    <name evidence="6" type="ORF">J5Y10_15890</name>
</gene>
<keyword evidence="2" id="KW-0808">Transferase</keyword>
<name>A0A940MVN2_9PROT</name>
<organism evidence="6 7">
    <name type="scientific">Roseomonas indoligenes</name>
    <dbReference type="NCBI Taxonomy" id="2820811"/>
    <lineage>
        <taxon>Bacteria</taxon>
        <taxon>Pseudomonadati</taxon>
        <taxon>Pseudomonadota</taxon>
        <taxon>Alphaproteobacteria</taxon>
        <taxon>Acetobacterales</taxon>
        <taxon>Roseomonadaceae</taxon>
        <taxon>Roseomonas</taxon>
    </lineage>
</organism>
<comment type="caution">
    <text evidence="6">The sequence shown here is derived from an EMBL/GenBank/DDBJ whole genome shotgun (WGS) entry which is preliminary data.</text>
</comment>
<reference evidence="6" key="1">
    <citation type="submission" date="2021-03" db="EMBL/GenBank/DDBJ databases">
        <authorList>
            <person name="So Y."/>
        </authorList>
    </citation>
    <scope>NUCLEOTIDE SEQUENCE</scope>
    <source>
        <strain evidence="6">SG15</strain>
    </source>
</reference>
<evidence type="ECO:0000256" key="5">
    <source>
        <dbReference type="SAM" id="MobiDB-lite"/>
    </source>
</evidence>
<dbReference type="GO" id="GO:0016746">
    <property type="term" value="F:acyltransferase activity"/>
    <property type="evidence" value="ECO:0007669"/>
    <property type="project" value="UniProtKB-KW"/>
</dbReference>
<comment type="similarity">
    <text evidence="1">Belongs to the transferase hexapeptide repeat family.</text>
</comment>
<dbReference type="CDD" id="cd03349">
    <property type="entry name" value="LbH_XAT"/>
    <property type="match status" value="1"/>
</dbReference>
<dbReference type="Pfam" id="PF00132">
    <property type="entry name" value="Hexapep"/>
    <property type="match status" value="1"/>
</dbReference>
<protein>
    <submittedName>
        <fullName evidence="6">Chloramphenicol acetyltransferase</fullName>
    </submittedName>
</protein>
<keyword evidence="4" id="KW-0012">Acyltransferase</keyword>
<dbReference type="PROSITE" id="PS00101">
    <property type="entry name" value="HEXAPEP_TRANSFERASES"/>
    <property type="match status" value="1"/>
</dbReference>
<dbReference type="EMBL" id="JAGIZA010000009">
    <property type="protein sequence ID" value="MBP0494269.1"/>
    <property type="molecule type" value="Genomic_DNA"/>
</dbReference>
<evidence type="ECO:0000313" key="6">
    <source>
        <dbReference type="EMBL" id="MBP0494269.1"/>
    </source>
</evidence>
<evidence type="ECO:0000256" key="3">
    <source>
        <dbReference type="ARBA" id="ARBA00022737"/>
    </source>
</evidence>
<evidence type="ECO:0000256" key="4">
    <source>
        <dbReference type="ARBA" id="ARBA00023315"/>
    </source>
</evidence>
<dbReference type="Proteomes" id="UP000677537">
    <property type="component" value="Unassembled WGS sequence"/>
</dbReference>
<dbReference type="RefSeq" id="WP_209375014.1">
    <property type="nucleotide sequence ID" value="NZ_JAGIZA010000009.1"/>
</dbReference>
<dbReference type="NCBIfam" id="TIGR03308">
    <property type="entry name" value="phn_thr-fam"/>
    <property type="match status" value="1"/>
</dbReference>
<keyword evidence="3" id="KW-0677">Repeat</keyword>
<proteinExistence type="inferred from homology"/>
<dbReference type="PANTHER" id="PTHR43300:SF11">
    <property type="entry name" value="ACETYLTRANSFERASE RV3034C-RELATED"/>
    <property type="match status" value="1"/>
</dbReference>
<dbReference type="InterPro" id="IPR018357">
    <property type="entry name" value="Hexapep_transf_CS"/>
</dbReference>
<dbReference type="InterPro" id="IPR050179">
    <property type="entry name" value="Trans_hexapeptide_repeat"/>
</dbReference>
<dbReference type="InterPro" id="IPR017694">
    <property type="entry name" value="Phosphonate_tfrase_rpt"/>
</dbReference>
<accession>A0A940MVN2</accession>
<sequence>MHSSDPPRPLAAHPDTLGKSLGQDPAIHPTAEVRDSHFGRWCEVGARTRVAESRFGDYAYVVNDSDIMGAEIGPFCSIAANVRINPGNHPMDRVALSHFTYRSSAYGLGDDDAALFAWRRSTPVTLGPDVWVGHGAIILPGVTIGAGAAIGAGAVVTKDVPDFAVVVGVPGRVLRYRFPQEIIAALHRIAWWNWPHERLGEAMQDFRTLGAAAFCAKHDPGG</sequence>
<dbReference type="InterPro" id="IPR001451">
    <property type="entry name" value="Hexapep"/>
</dbReference>
<dbReference type="PANTHER" id="PTHR43300">
    <property type="entry name" value="ACETYLTRANSFERASE"/>
    <property type="match status" value="1"/>
</dbReference>
<dbReference type="SUPFAM" id="SSF51161">
    <property type="entry name" value="Trimeric LpxA-like enzymes"/>
    <property type="match status" value="1"/>
</dbReference>
<evidence type="ECO:0000256" key="1">
    <source>
        <dbReference type="ARBA" id="ARBA00007274"/>
    </source>
</evidence>
<evidence type="ECO:0000313" key="7">
    <source>
        <dbReference type="Proteomes" id="UP000677537"/>
    </source>
</evidence>
<evidence type="ECO:0000256" key="2">
    <source>
        <dbReference type="ARBA" id="ARBA00022679"/>
    </source>
</evidence>
<feature type="region of interest" description="Disordered" evidence="5">
    <location>
        <begin position="1"/>
        <end position="26"/>
    </location>
</feature>
<dbReference type="Gene3D" id="2.160.10.10">
    <property type="entry name" value="Hexapeptide repeat proteins"/>
    <property type="match status" value="1"/>
</dbReference>
<dbReference type="InterPro" id="IPR011004">
    <property type="entry name" value="Trimer_LpxA-like_sf"/>
</dbReference>
<dbReference type="AlphaFoldDB" id="A0A940MVN2"/>
<keyword evidence="7" id="KW-1185">Reference proteome</keyword>